<reference evidence="6 7" key="1">
    <citation type="submission" date="2011-11" db="EMBL/GenBank/DDBJ databases">
        <title>The Genome Sequence of Dialister succinatiphilus YIT 11850.</title>
        <authorList>
            <consortium name="The Broad Institute Genome Sequencing Platform"/>
            <person name="Earl A."/>
            <person name="Ward D."/>
            <person name="Feldgarden M."/>
            <person name="Gevers D."/>
            <person name="Morotomi M."/>
            <person name="Young S.K."/>
            <person name="Zeng Q."/>
            <person name="Gargeya S."/>
            <person name="Fitzgerald M."/>
            <person name="Haas B."/>
            <person name="Abouelleil A."/>
            <person name="Alvarado L."/>
            <person name="Arachchi H.M."/>
            <person name="Berlin A."/>
            <person name="Brown A."/>
            <person name="Chapman S.B."/>
            <person name="Dunbar C."/>
            <person name="Gearin G."/>
            <person name="Goldberg J."/>
            <person name="Griggs A."/>
            <person name="Gujja S."/>
            <person name="Heiman D."/>
            <person name="Howarth C."/>
            <person name="Lui A."/>
            <person name="MacDonald P.J.P."/>
            <person name="Montmayeur A."/>
            <person name="Murphy C."/>
            <person name="Neiman D."/>
            <person name="Pearson M."/>
            <person name="Priest M."/>
            <person name="Roberts A."/>
            <person name="Saif S."/>
            <person name="Shea T."/>
            <person name="Sisk P."/>
            <person name="Stolte C."/>
            <person name="Sykes S."/>
            <person name="Wortman J."/>
            <person name="Nusbaum C."/>
            <person name="Birren B."/>
        </authorList>
    </citation>
    <scope>NUCLEOTIDE SEQUENCE [LARGE SCALE GENOMIC DNA]</scope>
    <source>
        <strain evidence="6 7">YIT 11850</strain>
    </source>
</reference>
<keyword evidence="3" id="KW-0804">Transcription</keyword>
<dbReference type="SMART" id="SM00100">
    <property type="entry name" value="cNMP"/>
    <property type="match status" value="1"/>
</dbReference>
<dbReference type="InterPro" id="IPR014710">
    <property type="entry name" value="RmlC-like_jellyroll"/>
</dbReference>
<feature type="domain" description="HTH crp-type" evidence="5">
    <location>
        <begin position="150"/>
        <end position="217"/>
    </location>
</feature>
<dbReference type="InterPro" id="IPR018490">
    <property type="entry name" value="cNMP-bd_dom_sf"/>
</dbReference>
<protein>
    <recommendedName>
        <fullName evidence="8">Cyclic nucleotide-binding domain-containing protein</fullName>
    </recommendedName>
</protein>
<dbReference type="GO" id="GO:0003677">
    <property type="term" value="F:DNA binding"/>
    <property type="evidence" value="ECO:0007669"/>
    <property type="project" value="UniProtKB-KW"/>
</dbReference>
<dbReference type="eggNOG" id="COG0664">
    <property type="taxonomic scope" value="Bacteria"/>
</dbReference>
<dbReference type="InterPro" id="IPR036390">
    <property type="entry name" value="WH_DNA-bd_sf"/>
</dbReference>
<evidence type="ECO:0008006" key="8">
    <source>
        <dbReference type="Google" id="ProtNLM"/>
    </source>
</evidence>
<evidence type="ECO:0000313" key="7">
    <source>
        <dbReference type="Proteomes" id="UP000003277"/>
    </source>
</evidence>
<sequence>MNHKNYEGLPLFRDMEESRIREILLTAGCYIRNFKKGNYIYEENEIIRSIGLILSGHVYMIREDLWGEKDILVRMGRGELFGENFACSPHPASSVTFYAQEEAEVLFIPYDRLLRHAGDGDVLVFIKNLIAMMTSKSQELMRKINVISRKSLRAKIQCFLSMEAEKAGSCDFTIPFSREDMAEYICANRSALSRELRAMEKDGLITLQGRKCHILQK</sequence>
<keyword evidence="1" id="KW-0805">Transcription regulation</keyword>
<dbReference type="RefSeq" id="WP_008859027.1">
    <property type="nucleotide sequence ID" value="NZ_JH591187.1"/>
</dbReference>
<dbReference type="OrthoDB" id="3176638at2"/>
<evidence type="ECO:0000256" key="1">
    <source>
        <dbReference type="ARBA" id="ARBA00023015"/>
    </source>
</evidence>
<evidence type="ECO:0000256" key="2">
    <source>
        <dbReference type="ARBA" id="ARBA00023125"/>
    </source>
</evidence>
<dbReference type="Pfam" id="PF00027">
    <property type="entry name" value="cNMP_binding"/>
    <property type="match status" value="1"/>
</dbReference>
<evidence type="ECO:0000259" key="5">
    <source>
        <dbReference type="PROSITE" id="PS51063"/>
    </source>
</evidence>
<name>H1CYT5_9FIRM</name>
<dbReference type="PROSITE" id="PS50042">
    <property type="entry name" value="CNMP_BINDING_3"/>
    <property type="match status" value="1"/>
</dbReference>
<dbReference type="InterPro" id="IPR012318">
    <property type="entry name" value="HTH_CRP"/>
</dbReference>
<dbReference type="Gene3D" id="2.60.120.10">
    <property type="entry name" value="Jelly Rolls"/>
    <property type="match status" value="1"/>
</dbReference>
<dbReference type="SUPFAM" id="SSF51206">
    <property type="entry name" value="cAMP-binding domain-like"/>
    <property type="match status" value="1"/>
</dbReference>
<evidence type="ECO:0000259" key="4">
    <source>
        <dbReference type="PROSITE" id="PS50042"/>
    </source>
</evidence>
<dbReference type="EMBL" id="ADLT01000015">
    <property type="protein sequence ID" value="EHO63506.1"/>
    <property type="molecule type" value="Genomic_DNA"/>
</dbReference>
<dbReference type="STRING" id="742743.HMPREF9453_00523"/>
<keyword evidence="2" id="KW-0238">DNA-binding</keyword>
<dbReference type="Proteomes" id="UP000003277">
    <property type="component" value="Unassembled WGS sequence"/>
</dbReference>
<dbReference type="PATRIC" id="fig|742743.3.peg.539"/>
<proteinExistence type="predicted"/>
<accession>H1CYT5</accession>
<dbReference type="GO" id="GO:0006355">
    <property type="term" value="P:regulation of DNA-templated transcription"/>
    <property type="evidence" value="ECO:0007669"/>
    <property type="project" value="InterPro"/>
</dbReference>
<dbReference type="CDD" id="cd00038">
    <property type="entry name" value="CAP_ED"/>
    <property type="match status" value="1"/>
</dbReference>
<dbReference type="AlphaFoldDB" id="H1CYT5"/>
<evidence type="ECO:0000313" key="6">
    <source>
        <dbReference type="EMBL" id="EHO63506.1"/>
    </source>
</evidence>
<dbReference type="SUPFAM" id="SSF46785">
    <property type="entry name" value="Winged helix' DNA-binding domain"/>
    <property type="match status" value="1"/>
</dbReference>
<dbReference type="SMART" id="SM00419">
    <property type="entry name" value="HTH_CRP"/>
    <property type="match status" value="1"/>
</dbReference>
<dbReference type="InterPro" id="IPR000595">
    <property type="entry name" value="cNMP-bd_dom"/>
</dbReference>
<keyword evidence="7" id="KW-1185">Reference proteome</keyword>
<comment type="caution">
    <text evidence="6">The sequence shown here is derived from an EMBL/GenBank/DDBJ whole genome shotgun (WGS) entry which is preliminary data.</text>
</comment>
<gene>
    <name evidence="6" type="ORF">HMPREF9453_00523</name>
</gene>
<dbReference type="HOGENOM" id="CLU_075053_4_1_9"/>
<dbReference type="Pfam" id="PF13545">
    <property type="entry name" value="HTH_Crp_2"/>
    <property type="match status" value="1"/>
</dbReference>
<organism evidence="6 7">
    <name type="scientific">Dialister succinatiphilus YIT 11850</name>
    <dbReference type="NCBI Taxonomy" id="742743"/>
    <lineage>
        <taxon>Bacteria</taxon>
        <taxon>Bacillati</taxon>
        <taxon>Bacillota</taxon>
        <taxon>Negativicutes</taxon>
        <taxon>Veillonellales</taxon>
        <taxon>Veillonellaceae</taxon>
        <taxon>Dialister</taxon>
    </lineage>
</organism>
<feature type="domain" description="Cyclic nucleotide-binding" evidence="4">
    <location>
        <begin position="11"/>
        <end position="115"/>
    </location>
</feature>
<evidence type="ECO:0000256" key="3">
    <source>
        <dbReference type="ARBA" id="ARBA00023163"/>
    </source>
</evidence>
<dbReference type="PROSITE" id="PS51063">
    <property type="entry name" value="HTH_CRP_2"/>
    <property type="match status" value="1"/>
</dbReference>